<evidence type="ECO:0000313" key="3">
    <source>
        <dbReference type="Proteomes" id="UP000011518"/>
    </source>
</evidence>
<reference evidence="3" key="2">
    <citation type="journal article" date="2013" name="Nat. Commun.">
        <title>Genome of the Chinese tree shrew.</title>
        <authorList>
            <person name="Fan Y."/>
            <person name="Huang Z.Y."/>
            <person name="Cao C.C."/>
            <person name="Chen C.S."/>
            <person name="Chen Y.X."/>
            <person name="Fan D.D."/>
            <person name="He J."/>
            <person name="Hou H.L."/>
            <person name="Hu L."/>
            <person name="Hu X.T."/>
            <person name="Jiang X.T."/>
            <person name="Lai R."/>
            <person name="Lang Y.S."/>
            <person name="Liang B."/>
            <person name="Liao S.G."/>
            <person name="Mu D."/>
            <person name="Ma Y.Y."/>
            <person name="Niu Y.Y."/>
            <person name="Sun X.Q."/>
            <person name="Xia J.Q."/>
            <person name="Xiao J."/>
            <person name="Xiong Z.Q."/>
            <person name="Xu L."/>
            <person name="Yang L."/>
            <person name="Zhang Y."/>
            <person name="Zhao W."/>
            <person name="Zhao X.D."/>
            <person name="Zheng Y.T."/>
            <person name="Zhou J.M."/>
            <person name="Zhu Y.B."/>
            <person name="Zhang G.J."/>
            <person name="Wang J."/>
            <person name="Yao Y.G."/>
        </authorList>
    </citation>
    <scope>NUCLEOTIDE SEQUENCE [LARGE SCALE GENOMIC DNA]</scope>
</reference>
<reference evidence="3" key="1">
    <citation type="submission" date="2012-07" db="EMBL/GenBank/DDBJ databases">
        <title>Genome of the Chinese tree shrew, a rising model animal genetically related to primates.</title>
        <authorList>
            <person name="Zhang G."/>
            <person name="Fan Y."/>
            <person name="Yao Y."/>
            <person name="Huang Z."/>
        </authorList>
    </citation>
    <scope>NUCLEOTIDE SEQUENCE [LARGE SCALE GENOMIC DNA]</scope>
</reference>
<gene>
    <name evidence="2" type="ORF">TREES_T100010474</name>
</gene>
<evidence type="ECO:0000256" key="1">
    <source>
        <dbReference type="SAM" id="MobiDB-lite"/>
    </source>
</evidence>
<sequence>MLTCNQDREPPNWRSPKSIFRTSSPGLHRPDVTSEGAEPASGQEASTPVFCGAFGSHGFSRDISLSHLWSGEKGRGGLFQMPNPVALRPQLCDLETQVLCPKSHRRAALHEAMASLPRKPIPGRSDFYTEACALPLIHLATQGKRDRAKQSELSEVAESPIAGPVSPELSEVAEMPIVGPGSPELSEVAETPIAGPVSPELSEVAEMPIAGPLSPSPPGFPGRLSPRLGTAHEKRDGFPEKDLRGKLWGWQ</sequence>
<feature type="region of interest" description="Disordered" evidence="1">
    <location>
        <begin position="1"/>
        <end position="45"/>
    </location>
</feature>
<dbReference type="EMBL" id="KB320448">
    <property type="protein sequence ID" value="ELW72045.1"/>
    <property type="molecule type" value="Genomic_DNA"/>
</dbReference>
<protein>
    <submittedName>
        <fullName evidence="2">Uncharacterized protein</fullName>
    </submittedName>
</protein>
<accession>L9LAE5</accession>
<dbReference type="AlphaFoldDB" id="L9LAE5"/>
<dbReference type="InParanoid" id="L9LAE5"/>
<keyword evidence="3" id="KW-1185">Reference proteome</keyword>
<feature type="compositionally biased region" description="Basic and acidic residues" evidence="1">
    <location>
        <begin position="230"/>
        <end position="245"/>
    </location>
</feature>
<feature type="compositionally biased region" description="Basic and acidic residues" evidence="1">
    <location>
        <begin position="1"/>
        <end position="11"/>
    </location>
</feature>
<evidence type="ECO:0000313" key="2">
    <source>
        <dbReference type="EMBL" id="ELW72045.1"/>
    </source>
</evidence>
<dbReference type="Proteomes" id="UP000011518">
    <property type="component" value="Unassembled WGS sequence"/>
</dbReference>
<proteinExistence type="predicted"/>
<organism evidence="2 3">
    <name type="scientific">Tupaia chinensis</name>
    <name type="common">Chinese tree shrew</name>
    <name type="synonym">Tupaia belangeri chinensis</name>
    <dbReference type="NCBI Taxonomy" id="246437"/>
    <lineage>
        <taxon>Eukaryota</taxon>
        <taxon>Metazoa</taxon>
        <taxon>Chordata</taxon>
        <taxon>Craniata</taxon>
        <taxon>Vertebrata</taxon>
        <taxon>Euteleostomi</taxon>
        <taxon>Mammalia</taxon>
        <taxon>Eutheria</taxon>
        <taxon>Euarchontoglires</taxon>
        <taxon>Scandentia</taxon>
        <taxon>Tupaiidae</taxon>
        <taxon>Tupaia</taxon>
    </lineage>
</organism>
<feature type="region of interest" description="Disordered" evidence="1">
    <location>
        <begin position="197"/>
        <end position="251"/>
    </location>
</feature>
<name>L9LAE5_TUPCH</name>